<evidence type="ECO:0000313" key="6">
    <source>
        <dbReference type="EMBL" id="GMG82848.1"/>
    </source>
</evidence>
<evidence type="ECO:0000256" key="2">
    <source>
        <dbReference type="ARBA" id="ARBA00022989"/>
    </source>
</evidence>
<dbReference type="PROSITE" id="PS51503">
    <property type="entry name" value="HIG1"/>
    <property type="match status" value="1"/>
</dbReference>
<accession>A0ABQ6LHT6</accession>
<dbReference type="NCBIfam" id="NF033233">
    <property type="entry name" value="twin_helix"/>
    <property type="match status" value="1"/>
</dbReference>
<organism evidence="6 7">
    <name type="scientific">Paralimibaculum aggregatum</name>
    <dbReference type="NCBI Taxonomy" id="3036245"/>
    <lineage>
        <taxon>Bacteria</taxon>
        <taxon>Pseudomonadati</taxon>
        <taxon>Pseudomonadota</taxon>
        <taxon>Alphaproteobacteria</taxon>
        <taxon>Rhodobacterales</taxon>
        <taxon>Paracoccaceae</taxon>
        <taxon>Paralimibaculum</taxon>
    </lineage>
</organism>
<sequence>MSENILFMAIAACLATLVVLMIGIIGFGTGKSTPSFSNRMMRYRIIAQFVAIVLIMATILVARGGG</sequence>
<feature type="transmembrane region" description="Helical" evidence="4">
    <location>
        <begin position="41"/>
        <end position="62"/>
    </location>
</feature>
<feature type="domain" description="HIG1" evidence="5">
    <location>
        <begin position="1"/>
        <end position="66"/>
    </location>
</feature>
<dbReference type="Gene3D" id="6.10.140.1320">
    <property type="match status" value="1"/>
</dbReference>
<dbReference type="Proteomes" id="UP001239909">
    <property type="component" value="Unassembled WGS sequence"/>
</dbReference>
<keyword evidence="7" id="KW-1185">Reference proteome</keyword>
<evidence type="ECO:0000256" key="4">
    <source>
        <dbReference type="SAM" id="Phobius"/>
    </source>
</evidence>
<protein>
    <submittedName>
        <fullName evidence="6">Twin transmembrane helix small protein</fullName>
    </submittedName>
</protein>
<keyword evidence="3 4" id="KW-0472">Membrane</keyword>
<dbReference type="Pfam" id="PF04588">
    <property type="entry name" value="HIG_1_N"/>
    <property type="match status" value="1"/>
</dbReference>
<proteinExistence type="predicted"/>
<evidence type="ECO:0000256" key="3">
    <source>
        <dbReference type="ARBA" id="ARBA00023136"/>
    </source>
</evidence>
<evidence type="ECO:0000259" key="5">
    <source>
        <dbReference type="PROSITE" id="PS51503"/>
    </source>
</evidence>
<evidence type="ECO:0000256" key="1">
    <source>
        <dbReference type="ARBA" id="ARBA00022692"/>
    </source>
</evidence>
<keyword evidence="2 4" id="KW-1133">Transmembrane helix</keyword>
<dbReference type="EMBL" id="BSYI01000013">
    <property type="protein sequence ID" value="GMG82848.1"/>
    <property type="molecule type" value="Genomic_DNA"/>
</dbReference>
<reference evidence="6 7" key="1">
    <citation type="submission" date="2023-04" db="EMBL/GenBank/DDBJ databases">
        <title>Marinoamorphus aggregata gen. nov., sp. Nov., isolate from tissue of brittle star Ophioplocus japonicus.</title>
        <authorList>
            <person name="Kawano K."/>
            <person name="Sawayama S."/>
            <person name="Nakagawa S."/>
        </authorList>
    </citation>
    <scope>NUCLEOTIDE SEQUENCE [LARGE SCALE GENOMIC DNA]</scope>
    <source>
        <strain evidence="6 7">NKW23</strain>
    </source>
</reference>
<keyword evidence="1 4" id="KW-0812">Transmembrane</keyword>
<evidence type="ECO:0000313" key="7">
    <source>
        <dbReference type="Proteomes" id="UP001239909"/>
    </source>
</evidence>
<name>A0ABQ6LHT6_9RHOB</name>
<gene>
    <name evidence="6" type="ORF">LNKW23_20610</name>
</gene>
<dbReference type="InterPro" id="IPR007667">
    <property type="entry name" value="Hypoxia_induced_domain"/>
</dbReference>
<dbReference type="RefSeq" id="WP_285671638.1">
    <property type="nucleotide sequence ID" value="NZ_BSYI01000013.1"/>
</dbReference>
<comment type="caution">
    <text evidence="6">The sequence shown here is derived from an EMBL/GenBank/DDBJ whole genome shotgun (WGS) entry which is preliminary data.</text>
</comment>
<feature type="transmembrane region" description="Helical" evidence="4">
    <location>
        <begin position="6"/>
        <end position="29"/>
    </location>
</feature>